<evidence type="ECO:0000256" key="3">
    <source>
        <dbReference type="ARBA" id="ARBA00019010"/>
    </source>
</evidence>
<dbReference type="Pfam" id="PF02367">
    <property type="entry name" value="TsaE"/>
    <property type="match status" value="1"/>
</dbReference>
<keyword evidence="5" id="KW-0819">tRNA processing</keyword>
<evidence type="ECO:0000256" key="4">
    <source>
        <dbReference type="ARBA" id="ARBA00022490"/>
    </source>
</evidence>
<comment type="similarity">
    <text evidence="2">Belongs to the TsaE family.</text>
</comment>
<name>K2I6T7_9RHOB</name>
<keyword evidence="9" id="KW-0460">Magnesium</keyword>
<keyword evidence="6" id="KW-0479">Metal-binding</keyword>
<comment type="subcellular location">
    <subcellularLocation>
        <location evidence="1">Cytoplasm</location>
    </subcellularLocation>
</comment>
<evidence type="ECO:0000256" key="2">
    <source>
        <dbReference type="ARBA" id="ARBA00007599"/>
    </source>
</evidence>
<evidence type="ECO:0000256" key="1">
    <source>
        <dbReference type="ARBA" id="ARBA00004496"/>
    </source>
</evidence>
<evidence type="ECO:0000256" key="10">
    <source>
        <dbReference type="ARBA" id="ARBA00032441"/>
    </source>
</evidence>
<proteinExistence type="inferred from homology"/>
<dbReference type="GO" id="GO:0005524">
    <property type="term" value="F:ATP binding"/>
    <property type="evidence" value="ECO:0007669"/>
    <property type="project" value="UniProtKB-KW"/>
</dbReference>
<evidence type="ECO:0000256" key="8">
    <source>
        <dbReference type="ARBA" id="ARBA00022840"/>
    </source>
</evidence>
<gene>
    <name evidence="11" type="ORF">OCGS_1528</name>
</gene>
<evidence type="ECO:0000256" key="7">
    <source>
        <dbReference type="ARBA" id="ARBA00022741"/>
    </source>
</evidence>
<evidence type="ECO:0000313" key="12">
    <source>
        <dbReference type="Proteomes" id="UP000006765"/>
    </source>
</evidence>
<keyword evidence="12" id="KW-1185">Reference proteome</keyword>
<dbReference type="PATRIC" id="fig|1231392.3.peg.1534"/>
<evidence type="ECO:0000313" key="11">
    <source>
        <dbReference type="EMBL" id="EKE44690.1"/>
    </source>
</evidence>
<dbReference type="GO" id="GO:0002949">
    <property type="term" value="P:tRNA threonylcarbamoyladenosine modification"/>
    <property type="evidence" value="ECO:0007669"/>
    <property type="project" value="InterPro"/>
</dbReference>
<organism evidence="11 12">
    <name type="scientific">Oceaniovalibus guishaninsula JLT2003</name>
    <dbReference type="NCBI Taxonomy" id="1231392"/>
    <lineage>
        <taxon>Bacteria</taxon>
        <taxon>Pseudomonadati</taxon>
        <taxon>Pseudomonadota</taxon>
        <taxon>Alphaproteobacteria</taxon>
        <taxon>Rhodobacterales</taxon>
        <taxon>Roseobacteraceae</taxon>
        <taxon>Oceaniovalibus</taxon>
    </lineage>
</organism>
<dbReference type="Gene3D" id="3.40.50.300">
    <property type="entry name" value="P-loop containing nucleotide triphosphate hydrolases"/>
    <property type="match status" value="1"/>
</dbReference>
<keyword evidence="8" id="KW-0067">ATP-binding</keyword>
<reference evidence="11 12" key="1">
    <citation type="journal article" date="2012" name="J. Bacteriol.">
        <title>Draft Genome Sequence of Oceaniovalibus guishaninsula JLT2003T.</title>
        <authorList>
            <person name="Tang K."/>
            <person name="Liu K."/>
            <person name="Jiao N."/>
        </authorList>
    </citation>
    <scope>NUCLEOTIDE SEQUENCE [LARGE SCALE GENOMIC DNA]</scope>
    <source>
        <strain evidence="11 12">JLT2003</strain>
    </source>
</reference>
<protein>
    <recommendedName>
        <fullName evidence="3">tRNA threonylcarbamoyladenosine biosynthesis protein TsaE</fullName>
    </recommendedName>
    <alternativeName>
        <fullName evidence="10">t(6)A37 threonylcarbamoyladenosine biosynthesis protein TsaE</fullName>
    </alternativeName>
</protein>
<dbReference type="PANTHER" id="PTHR33540">
    <property type="entry name" value="TRNA THREONYLCARBAMOYLADENOSINE BIOSYNTHESIS PROTEIN TSAE"/>
    <property type="match status" value="1"/>
</dbReference>
<dbReference type="PANTHER" id="PTHR33540:SF2">
    <property type="entry name" value="TRNA THREONYLCARBAMOYLADENOSINE BIOSYNTHESIS PROTEIN TSAE"/>
    <property type="match status" value="1"/>
</dbReference>
<evidence type="ECO:0000256" key="6">
    <source>
        <dbReference type="ARBA" id="ARBA00022723"/>
    </source>
</evidence>
<sequence length="175" mass="18423">MAGRRGQIAAMPRHCPAPLPLLDLALPDAAATDAFAERLAPLLRGGDALLLTGSLGAGKTQLARAIIQTLQAAHGTPEDVPSPTYTLVQEYQAGALHIVHADLYRLAGPGEATELALDDLWDTALCLIEWPDRLGDAAPRDALHVTLAQDGEGRRLVLSSANDGWAARLKSLAPC</sequence>
<dbReference type="STRING" id="1231392.OCGS_1528"/>
<evidence type="ECO:0000256" key="9">
    <source>
        <dbReference type="ARBA" id="ARBA00022842"/>
    </source>
</evidence>
<dbReference type="Proteomes" id="UP000006765">
    <property type="component" value="Unassembled WGS sequence"/>
</dbReference>
<dbReference type="AlphaFoldDB" id="K2I6T7"/>
<dbReference type="eggNOG" id="COG0802">
    <property type="taxonomic scope" value="Bacteria"/>
</dbReference>
<dbReference type="SUPFAM" id="SSF52540">
    <property type="entry name" value="P-loop containing nucleoside triphosphate hydrolases"/>
    <property type="match status" value="1"/>
</dbReference>
<dbReference type="EMBL" id="AMGO01000021">
    <property type="protein sequence ID" value="EKE44690.1"/>
    <property type="molecule type" value="Genomic_DNA"/>
</dbReference>
<evidence type="ECO:0000256" key="5">
    <source>
        <dbReference type="ARBA" id="ARBA00022694"/>
    </source>
</evidence>
<dbReference type="GO" id="GO:0046872">
    <property type="term" value="F:metal ion binding"/>
    <property type="evidence" value="ECO:0007669"/>
    <property type="project" value="UniProtKB-KW"/>
</dbReference>
<dbReference type="InterPro" id="IPR003442">
    <property type="entry name" value="T6A_TsaE"/>
</dbReference>
<comment type="caution">
    <text evidence="11">The sequence shown here is derived from an EMBL/GenBank/DDBJ whole genome shotgun (WGS) entry which is preliminary data.</text>
</comment>
<dbReference type="GO" id="GO:0005737">
    <property type="term" value="C:cytoplasm"/>
    <property type="evidence" value="ECO:0007669"/>
    <property type="project" value="UniProtKB-SubCell"/>
</dbReference>
<dbReference type="NCBIfam" id="TIGR00150">
    <property type="entry name" value="T6A_YjeE"/>
    <property type="match status" value="1"/>
</dbReference>
<dbReference type="InterPro" id="IPR027417">
    <property type="entry name" value="P-loop_NTPase"/>
</dbReference>
<keyword evidence="4" id="KW-0963">Cytoplasm</keyword>
<accession>K2I6T7</accession>
<keyword evidence="7" id="KW-0547">Nucleotide-binding</keyword>